<dbReference type="AlphaFoldDB" id="A0A6S7AFL8"/>
<dbReference type="SUPFAM" id="SSF51182">
    <property type="entry name" value="RmlC-like cupins"/>
    <property type="match status" value="1"/>
</dbReference>
<organism evidence="1 2">
    <name type="scientific">Achromobacter kerstersii</name>
    <dbReference type="NCBI Taxonomy" id="1353890"/>
    <lineage>
        <taxon>Bacteria</taxon>
        <taxon>Pseudomonadati</taxon>
        <taxon>Pseudomonadota</taxon>
        <taxon>Betaproteobacteria</taxon>
        <taxon>Burkholderiales</taxon>
        <taxon>Alcaligenaceae</taxon>
        <taxon>Achromobacter</taxon>
    </lineage>
</organism>
<dbReference type="RefSeq" id="WP_054420965.1">
    <property type="nucleotide sequence ID" value="NZ_CADIJQ010000005.1"/>
</dbReference>
<accession>A0A6S7AFL8</accession>
<evidence type="ECO:0000313" key="2">
    <source>
        <dbReference type="Proteomes" id="UP000494269"/>
    </source>
</evidence>
<dbReference type="Gene3D" id="2.60.120.10">
    <property type="entry name" value="Jelly Rolls"/>
    <property type="match status" value="1"/>
</dbReference>
<evidence type="ECO:0008006" key="3">
    <source>
        <dbReference type="Google" id="ProtNLM"/>
    </source>
</evidence>
<gene>
    <name evidence="1" type="ORF">LMG3441_03538</name>
</gene>
<sequence length="119" mass="12985">MALKHANPLDVVDLLHRPSAEPDPPVSISLLRTTDVQIIRLVLPAGHRMPSHHVQGVMTLQCLNGQIDIEASAGQCTLVEGQLVMLPGDEPHSLYARVPSVALLTLMHNLPGRWQPREG</sequence>
<keyword evidence="2" id="KW-1185">Reference proteome</keyword>
<dbReference type="InterPro" id="IPR014710">
    <property type="entry name" value="RmlC-like_jellyroll"/>
</dbReference>
<evidence type="ECO:0000313" key="1">
    <source>
        <dbReference type="EMBL" id="CAB3717233.1"/>
    </source>
</evidence>
<dbReference type="InterPro" id="IPR011051">
    <property type="entry name" value="RmlC_Cupin_sf"/>
</dbReference>
<reference evidence="1 2" key="1">
    <citation type="submission" date="2020-04" db="EMBL/GenBank/DDBJ databases">
        <authorList>
            <person name="De Canck E."/>
        </authorList>
    </citation>
    <scope>NUCLEOTIDE SEQUENCE [LARGE SCALE GENOMIC DNA]</scope>
    <source>
        <strain evidence="1 2">LMG 3441</strain>
    </source>
</reference>
<name>A0A6S7AFL8_9BURK</name>
<protein>
    <recommendedName>
        <fullName evidence="3">AraC-type arabinose-binding/dimerisation domain-containing protein</fullName>
    </recommendedName>
</protein>
<dbReference type="EMBL" id="CADIJQ010000005">
    <property type="protein sequence ID" value="CAB3717233.1"/>
    <property type="molecule type" value="Genomic_DNA"/>
</dbReference>
<proteinExistence type="predicted"/>
<dbReference type="Proteomes" id="UP000494269">
    <property type="component" value="Unassembled WGS sequence"/>
</dbReference>